<keyword evidence="9 10" id="KW-0511">Multifunctional enzyme</keyword>
<keyword evidence="8 10" id="KW-0560">Oxidoreductase</keyword>
<keyword evidence="2 10" id="KW-0489">Methyltransferase</keyword>
<feature type="region of interest" description="Disordered" evidence="11">
    <location>
        <begin position="1"/>
        <end position="26"/>
    </location>
</feature>
<comment type="function">
    <text evidence="10">Catalyzes the last two steps in the biosynthesis of 5-methylaminomethyl-2-thiouridine (mnm(5)s(2)U) at the wobble position (U34) in tRNA. Catalyzes the FAD-dependent demodification of cmnm(5)s(2)U34 to nm(5)s(2)U34, followed by the transfer of a methyl group from S-adenosyl-L-methionine to nm(5)s(2)U34, to form mnm(5)s(2)U34.</text>
</comment>
<dbReference type="NCBIfam" id="NF002481">
    <property type="entry name" value="PRK01747.1-2"/>
    <property type="match status" value="1"/>
</dbReference>
<evidence type="ECO:0000256" key="3">
    <source>
        <dbReference type="ARBA" id="ARBA00022630"/>
    </source>
</evidence>
<feature type="region of interest" description="tRNA (mnm(5)s(2)U34)-methyltransferase" evidence="10">
    <location>
        <begin position="1"/>
        <end position="259"/>
    </location>
</feature>
<feature type="domain" description="FAD dependent oxidoreductase" evidence="12">
    <location>
        <begin position="273"/>
        <end position="628"/>
    </location>
</feature>
<organism evidence="14 15">
    <name type="scientific">Niveibacterium microcysteis</name>
    <dbReference type="NCBI Taxonomy" id="2811415"/>
    <lineage>
        <taxon>Bacteria</taxon>
        <taxon>Pseudomonadati</taxon>
        <taxon>Pseudomonadota</taxon>
        <taxon>Betaproteobacteria</taxon>
        <taxon>Rhodocyclales</taxon>
        <taxon>Rhodocyclaceae</taxon>
        <taxon>Niveibacterium</taxon>
    </lineage>
</organism>
<evidence type="ECO:0000256" key="8">
    <source>
        <dbReference type="ARBA" id="ARBA00023002"/>
    </source>
</evidence>
<keyword evidence="15" id="KW-1185">Reference proteome</keyword>
<sequence>MLPGRRHARSNLTPIPSKTEPARVSTDYRPLETASLQFGEDGTPYSIKYDDVYHPHAGAMGQARHVFLGGCGLPSGWQGQEDYVILETGFGLGHNFLATWEAWRADPKRCKRLHFISVEKHPFPVSDLAEAHAASGAPPDLAAKLRAQWPLAMPGFHRMHFDEDRVTLTLLFGEAHMMLPELHAQADAIYLDGFAPGKNPDMWSPAVFEALAERSHSDTRIATWSVSAWVRTALAEAGFLTDKQAGFAGKREMLCGRATTISERRLNPTDRRAIVIGAGLAGTSMAERLASRGWDVQLLESASQPAQGASGNLAGAFRPLPSADDGRLFQMTRAGFLYGLRHLKGLQAEELKVRWAPCGVLHLARDAEQEEKQRAIVDAIQAPQDFVRFVDRRHAERIAGAPVAYGGWFFQLGGWINPPSLCVANLARFPGRITGRYSSPVARLQRVGKMWRAVAADGQLLAEAPVVVLANAADAKRLALADWMPLRVARGQVSHLPEDAIPALKTVVCGQGYATPAIDGVTCAGATFFADDESTHVRLGDHLENLDKLQKMLPGFAKNVPMDRLSGRVGQRPVSLDRMPIAGEMPSVMSGRGFDMATVPRHAGLYMLSGFGARGLVWCSLLAEYVASQITNEPSPLPDSLADRVDPARFLFRKIRSAPVAEI</sequence>
<dbReference type="Proteomes" id="UP000663570">
    <property type="component" value="Chromosome"/>
</dbReference>
<dbReference type="NCBIfam" id="NF033855">
    <property type="entry name" value="tRNA_MNMC2"/>
    <property type="match status" value="1"/>
</dbReference>
<evidence type="ECO:0000256" key="1">
    <source>
        <dbReference type="ARBA" id="ARBA00022490"/>
    </source>
</evidence>
<dbReference type="Pfam" id="PF01266">
    <property type="entry name" value="DAO"/>
    <property type="match status" value="1"/>
</dbReference>
<feature type="region of interest" description="FAD-dependent cmnm(5)s(2)U34 oxidoreductase" evidence="10">
    <location>
        <begin position="276"/>
        <end position="663"/>
    </location>
</feature>
<evidence type="ECO:0000259" key="13">
    <source>
        <dbReference type="Pfam" id="PF05430"/>
    </source>
</evidence>
<dbReference type="InterPro" id="IPR017610">
    <property type="entry name" value="tRNA_S-uridine_synth_MnmC_C"/>
</dbReference>
<dbReference type="InterPro" id="IPR036188">
    <property type="entry name" value="FAD/NAD-bd_sf"/>
</dbReference>
<reference evidence="14 15" key="1">
    <citation type="submission" date="2021-02" db="EMBL/GenBank/DDBJ databases">
        <title>Niveibacterium changnyeongensis HC41.</title>
        <authorList>
            <person name="Kang M."/>
        </authorList>
    </citation>
    <scope>NUCLEOTIDE SEQUENCE [LARGE SCALE GENOMIC DNA]</scope>
    <source>
        <strain evidence="14 15">HC41</strain>
    </source>
</reference>
<keyword evidence="7 10" id="KW-0274">FAD</keyword>
<evidence type="ECO:0000259" key="12">
    <source>
        <dbReference type="Pfam" id="PF01266"/>
    </source>
</evidence>
<name>A0ABX7MAC4_9RHOO</name>
<dbReference type="NCBIfam" id="TIGR03197">
    <property type="entry name" value="MnmC_Cterm"/>
    <property type="match status" value="1"/>
</dbReference>
<feature type="domain" description="MnmC-like methyltransferase" evidence="13">
    <location>
        <begin position="141"/>
        <end position="257"/>
    </location>
</feature>
<dbReference type="EMBL" id="CP071060">
    <property type="protein sequence ID" value="QSI78672.1"/>
    <property type="molecule type" value="Genomic_DNA"/>
</dbReference>
<comment type="similarity">
    <text evidence="10">In the N-terminal section; belongs to the methyltransferase superfamily. tRNA (mnm(5)s(2)U34)-methyltransferase family.</text>
</comment>
<dbReference type="PANTHER" id="PTHR13847">
    <property type="entry name" value="SARCOSINE DEHYDROGENASE-RELATED"/>
    <property type="match status" value="1"/>
</dbReference>
<dbReference type="SUPFAM" id="SSF51905">
    <property type="entry name" value="FAD/NAD(P)-binding domain"/>
    <property type="match status" value="1"/>
</dbReference>
<dbReference type="PANTHER" id="PTHR13847:SF283">
    <property type="entry name" value="TRNA 5-METHYLAMINOMETHYL-2-THIOURIDINE BIOSYNTHESIS BIFUNCTIONAL PROTEIN MNMC"/>
    <property type="match status" value="1"/>
</dbReference>
<comment type="similarity">
    <text evidence="10">In the C-terminal section; belongs to the DAO family.</text>
</comment>
<keyword evidence="4 10" id="KW-0808">Transferase</keyword>
<dbReference type="InterPro" id="IPR023032">
    <property type="entry name" value="tRNA_MAMT_biosynth_bifunc_MnmC"/>
</dbReference>
<evidence type="ECO:0000256" key="2">
    <source>
        <dbReference type="ARBA" id="ARBA00022603"/>
    </source>
</evidence>
<evidence type="ECO:0000256" key="4">
    <source>
        <dbReference type="ARBA" id="ARBA00022679"/>
    </source>
</evidence>
<evidence type="ECO:0000256" key="6">
    <source>
        <dbReference type="ARBA" id="ARBA00022694"/>
    </source>
</evidence>
<gene>
    <name evidence="10 14" type="primary">mnmC</name>
    <name evidence="14" type="ORF">JY500_08730</name>
</gene>
<evidence type="ECO:0000256" key="5">
    <source>
        <dbReference type="ARBA" id="ARBA00022691"/>
    </source>
</evidence>
<comment type="cofactor">
    <cofactor evidence="10">
        <name>FAD</name>
        <dbReference type="ChEBI" id="CHEBI:57692"/>
    </cofactor>
</comment>
<keyword evidence="1 10" id="KW-0963">Cytoplasm</keyword>
<dbReference type="NCBIfam" id="NF002483">
    <property type="entry name" value="PRK01747.1-4"/>
    <property type="match status" value="1"/>
</dbReference>
<protein>
    <recommendedName>
        <fullName evidence="10">tRNA 5-methylaminomethyl-2-thiouridine biosynthesis bifunctional protein MnmC</fullName>
        <shortName evidence="10">tRNA mnm(5)s(2)U biosynthesis bifunctional protein</shortName>
    </recommendedName>
    <domain>
        <recommendedName>
            <fullName evidence="10">tRNA (mnm(5)s(2)U34)-methyltransferase</fullName>
            <ecNumber evidence="10">2.1.1.61</ecNumber>
        </recommendedName>
    </domain>
    <domain>
        <recommendedName>
            <fullName evidence="10">FAD-dependent cmnm(5)s(2)U34 oxidoreductase</fullName>
            <ecNumber evidence="10">1.5.-.-</ecNumber>
        </recommendedName>
    </domain>
</protein>
<dbReference type="Gene3D" id="3.50.50.60">
    <property type="entry name" value="FAD/NAD(P)-binding domain"/>
    <property type="match status" value="1"/>
</dbReference>
<evidence type="ECO:0000256" key="7">
    <source>
        <dbReference type="ARBA" id="ARBA00022827"/>
    </source>
</evidence>
<keyword evidence="5 10" id="KW-0949">S-adenosyl-L-methionine</keyword>
<dbReference type="InterPro" id="IPR047785">
    <property type="entry name" value="tRNA_MNMC2"/>
</dbReference>
<dbReference type="Gene3D" id="3.40.50.150">
    <property type="entry name" value="Vaccinia Virus protein VP39"/>
    <property type="match status" value="1"/>
</dbReference>
<keyword evidence="3 10" id="KW-0285">Flavoprotein</keyword>
<dbReference type="InterPro" id="IPR029063">
    <property type="entry name" value="SAM-dependent_MTases_sf"/>
</dbReference>
<evidence type="ECO:0000256" key="10">
    <source>
        <dbReference type="HAMAP-Rule" id="MF_01102"/>
    </source>
</evidence>
<dbReference type="Pfam" id="PF05430">
    <property type="entry name" value="Methyltransf_30"/>
    <property type="match status" value="1"/>
</dbReference>
<comment type="catalytic activity">
    <reaction evidence="10">
        <text>5-aminomethyl-2-thiouridine(34) in tRNA + S-adenosyl-L-methionine = 5-methylaminomethyl-2-thiouridine(34) in tRNA + S-adenosyl-L-homocysteine + H(+)</text>
        <dbReference type="Rhea" id="RHEA:19569"/>
        <dbReference type="Rhea" id="RHEA-COMP:10195"/>
        <dbReference type="Rhea" id="RHEA-COMP:10197"/>
        <dbReference type="ChEBI" id="CHEBI:15378"/>
        <dbReference type="ChEBI" id="CHEBI:57856"/>
        <dbReference type="ChEBI" id="CHEBI:59789"/>
        <dbReference type="ChEBI" id="CHEBI:74454"/>
        <dbReference type="ChEBI" id="CHEBI:74455"/>
        <dbReference type="EC" id="2.1.1.61"/>
    </reaction>
</comment>
<dbReference type="InterPro" id="IPR008471">
    <property type="entry name" value="MnmC-like_methylTransf"/>
</dbReference>
<dbReference type="InterPro" id="IPR006076">
    <property type="entry name" value="FAD-dep_OxRdtase"/>
</dbReference>
<evidence type="ECO:0000313" key="15">
    <source>
        <dbReference type="Proteomes" id="UP000663570"/>
    </source>
</evidence>
<evidence type="ECO:0000313" key="14">
    <source>
        <dbReference type="EMBL" id="QSI78672.1"/>
    </source>
</evidence>
<evidence type="ECO:0000256" key="11">
    <source>
        <dbReference type="SAM" id="MobiDB-lite"/>
    </source>
</evidence>
<dbReference type="Gene3D" id="3.30.9.10">
    <property type="entry name" value="D-Amino Acid Oxidase, subunit A, domain 2"/>
    <property type="match status" value="1"/>
</dbReference>
<dbReference type="SUPFAM" id="SSF54373">
    <property type="entry name" value="FAD-linked reductases, C-terminal domain"/>
    <property type="match status" value="1"/>
</dbReference>
<accession>A0ABX7MAC4</accession>
<dbReference type="EC" id="1.5.-.-" evidence="10"/>
<keyword evidence="6 10" id="KW-0819">tRNA processing</keyword>
<proteinExistence type="inferred from homology"/>
<dbReference type="HAMAP" id="MF_01102">
    <property type="entry name" value="MnmC"/>
    <property type="match status" value="1"/>
</dbReference>
<evidence type="ECO:0000256" key="9">
    <source>
        <dbReference type="ARBA" id="ARBA00023268"/>
    </source>
</evidence>
<dbReference type="EC" id="2.1.1.61" evidence="10"/>
<comment type="subcellular location">
    <subcellularLocation>
        <location evidence="10">Cytoplasm</location>
    </subcellularLocation>
</comment>